<dbReference type="Proteomes" id="UP000001554">
    <property type="component" value="Chromosome 15"/>
</dbReference>
<accession>A0A9J7MC88</accession>
<evidence type="ECO:0000313" key="2">
    <source>
        <dbReference type="RefSeq" id="XP_035698238.1"/>
    </source>
</evidence>
<dbReference type="OMA" id="PWIVIFH"/>
<evidence type="ECO:0000313" key="1">
    <source>
        <dbReference type="Proteomes" id="UP000001554"/>
    </source>
</evidence>
<organism evidence="1 2">
    <name type="scientific">Branchiostoma floridae</name>
    <name type="common">Florida lancelet</name>
    <name type="synonym">Amphioxus</name>
    <dbReference type="NCBI Taxonomy" id="7739"/>
    <lineage>
        <taxon>Eukaryota</taxon>
        <taxon>Metazoa</taxon>
        <taxon>Chordata</taxon>
        <taxon>Cephalochordata</taxon>
        <taxon>Leptocardii</taxon>
        <taxon>Amphioxiformes</taxon>
        <taxon>Branchiostomatidae</taxon>
        <taxon>Branchiostoma</taxon>
    </lineage>
</organism>
<dbReference type="KEGG" id="bfo:118431245"/>
<protein>
    <submittedName>
        <fullName evidence="2">Uncharacterized protein LOC118431245</fullName>
    </submittedName>
</protein>
<sequence length="357" mass="41082">MWIDLSSLTSDIHLFARQTLPQMHQTLRTTKMIMRSMGNIIYRLIYISLALFLCCRETGQQEIELEEHERYQDIFPLTQSNFTTEVLGSEEAWIVIFHTGTLTLEWKKMAVALRGVVWVGMIDRREEKDLLQTMEYDMVKMPAARVYQSGDTGSDKPWTEVDSPLDARLQACGSIPDTLAGVDDAGLQDFIYQSYASTPTRFPAVLITDEHPSCMFKAMANRYYAFFNFRTMINPSDKDLAIFGQPLKDFDLPTIAVLVSKKKEMTDSMTFEAVLYDEDRMGDVDYMNVVKFLFAVNKQYRHTLPGENMAGKRGIVEMRDLLEVEKKRFQVNFLPPVQKAKKEGGLKFTTKVVKDEF</sequence>
<dbReference type="OrthoDB" id="10043133at2759"/>
<gene>
    <name evidence="2" type="primary">LOC118431245</name>
</gene>
<proteinExistence type="predicted"/>
<dbReference type="AlphaFoldDB" id="A0A9J7MC88"/>
<dbReference type="GeneID" id="118431245"/>
<name>A0A9J7MC88_BRAFL</name>
<keyword evidence="1" id="KW-1185">Reference proteome</keyword>
<reference evidence="1" key="1">
    <citation type="journal article" date="2020" name="Nat. Ecol. Evol.">
        <title>Deeply conserved synteny resolves early events in vertebrate evolution.</title>
        <authorList>
            <person name="Simakov O."/>
            <person name="Marletaz F."/>
            <person name="Yue J.X."/>
            <person name="O'Connell B."/>
            <person name="Jenkins J."/>
            <person name="Brandt A."/>
            <person name="Calef R."/>
            <person name="Tung C.H."/>
            <person name="Huang T.K."/>
            <person name="Schmutz J."/>
            <person name="Satoh N."/>
            <person name="Yu J.K."/>
            <person name="Putnam N.H."/>
            <person name="Green R.E."/>
            <person name="Rokhsar D.S."/>
        </authorList>
    </citation>
    <scope>NUCLEOTIDE SEQUENCE [LARGE SCALE GENOMIC DNA]</scope>
    <source>
        <strain evidence="1">S238N-H82</strain>
    </source>
</reference>
<reference evidence="2" key="2">
    <citation type="submission" date="2025-08" db="UniProtKB">
        <authorList>
            <consortium name="RefSeq"/>
        </authorList>
    </citation>
    <scope>IDENTIFICATION</scope>
    <source>
        <strain evidence="2">S238N-H82</strain>
        <tissue evidence="2">Testes</tissue>
    </source>
</reference>
<dbReference type="RefSeq" id="XP_035698238.1">
    <property type="nucleotide sequence ID" value="XM_035842345.1"/>
</dbReference>